<dbReference type="Proteomes" id="UP000282311">
    <property type="component" value="Unassembled WGS sequence"/>
</dbReference>
<dbReference type="InterPro" id="IPR017439">
    <property type="entry name" value="Amidohydrolase"/>
</dbReference>
<comment type="caution">
    <text evidence="3">The sequence shown here is derived from an EMBL/GenBank/DDBJ whole genome shotgun (WGS) entry which is preliminary data.</text>
</comment>
<dbReference type="InterPro" id="IPR037484">
    <property type="entry name" value="AmhX-like"/>
</dbReference>
<comment type="cofactor">
    <cofactor evidence="1">
        <name>Mn(2+)</name>
        <dbReference type="ChEBI" id="CHEBI:29035"/>
    </cofactor>
    <text evidence="1">The Mn(2+) ion enhances activity.</text>
</comment>
<keyword evidence="3" id="KW-0378">Hydrolase</keyword>
<dbReference type="GO" id="GO:0016787">
    <property type="term" value="F:hydrolase activity"/>
    <property type="evidence" value="ECO:0007669"/>
    <property type="project" value="UniProtKB-KW"/>
</dbReference>
<feature type="binding site" evidence="1">
    <location>
        <position position="161"/>
    </location>
    <ligand>
        <name>Mn(2+)</name>
        <dbReference type="ChEBI" id="CHEBI:29035"/>
        <label>2</label>
    </ligand>
</feature>
<dbReference type="Pfam" id="PF01546">
    <property type="entry name" value="Peptidase_M20"/>
    <property type="match status" value="1"/>
</dbReference>
<dbReference type="Gene3D" id="3.40.630.10">
    <property type="entry name" value="Zn peptidases"/>
    <property type="match status" value="1"/>
</dbReference>
<dbReference type="PIRSF" id="PIRSF005962">
    <property type="entry name" value="Pept_M20D_amidohydro"/>
    <property type="match status" value="1"/>
</dbReference>
<dbReference type="Gene3D" id="3.30.70.360">
    <property type="match status" value="1"/>
</dbReference>
<protein>
    <submittedName>
        <fullName evidence="3">Amidohydrolase</fullName>
    </submittedName>
</protein>
<dbReference type="InterPro" id="IPR002933">
    <property type="entry name" value="Peptidase_M20"/>
</dbReference>
<feature type="binding site" evidence="1">
    <location>
        <position position="103"/>
    </location>
    <ligand>
        <name>Mn(2+)</name>
        <dbReference type="ChEBI" id="CHEBI:29035"/>
        <label>2</label>
    </ligand>
</feature>
<dbReference type="AlphaFoldDB" id="A0A3B0C9E8"/>
<gene>
    <name evidence="3" type="ORF">D7M11_18320</name>
</gene>
<dbReference type="NCBIfam" id="TIGR01891">
    <property type="entry name" value="amidohydrolases"/>
    <property type="match status" value="1"/>
</dbReference>
<keyword evidence="1" id="KW-0464">Manganese</keyword>
<dbReference type="OrthoDB" id="9776731at2"/>
<dbReference type="Pfam" id="PF07687">
    <property type="entry name" value="M20_dimer"/>
    <property type="match status" value="1"/>
</dbReference>
<dbReference type="CDD" id="cd08018">
    <property type="entry name" value="M20_Acy1_amhX-like"/>
    <property type="match status" value="1"/>
</dbReference>
<accession>A0A3B0C9E8</accession>
<sequence length="395" mass="42005">MENLSVQQRIKQWPAEQQALLETTYRELHELAEVSWSEVNTNAYLCRALDRIGVSYETFPDQTGVVAIWDEGVPGPTVGLRADIDALPHEWKGKQLAIHSCGHDAHMTIVLHTLSCLKQCGFRPQGRLKLLFQPAEETGDGALSFIRKGVIDDVDYLLSLHVRPIQDMPYGKSSAAIYHGSAVQMRGEIKGVQAHAARPHLGVNVIDALAAIVQAVNAVRSNPLVPSSAKVTQAAAGSTINIIPDYASFGIDLRAQTNEAMDDLIRGVVRAVQAAGAANGAEVSIAPTARMVAAMPNAAMEAIVGQAIREALGDEAFHPPVLTSGGEDFHQYALAKPGLATTMVGLGAGLSPGLHHPEMSFNLGALQHGVAIMATAVTKLFDQDCNPGAGKESVL</sequence>
<feature type="binding site" evidence="1">
    <location>
        <position position="101"/>
    </location>
    <ligand>
        <name>Mn(2+)</name>
        <dbReference type="ChEBI" id="CHEBI:29035"/>
        <label>2</label>
    </ligand>
</feature>
<reference evidence="3 4" key="1">
    <citation type="journal article" date="2007" name="Int. J. Syst. Evol. Microbiol.">
        <title>Paenibacillus ginsengarvi sp. nov., isolated from soil from ginseng cultivation.</title>
        <authorList>
            <person name="Yoon M.H."/>
            <person name="Ten L.N."/>
            <person name="Im W.T."/>
        </authorList>
    </citation>
    <scope>NUCLEOTIDE SEQUENCE [LARGE SCALE GENOMIC DNA]</scope>
    <source>
        <strain evidence="3 4">KCTC 13059</strain>
    </source>
</reference>
<feature type="binding site" evidence="1">
    <location>
        <position position="137"/>
    </location>
    <ligand>
        <name>Mn(2+)</name>
        <dbReference type="ChEBI" id="CHEBI:29035"/>
        <label>2</label>
    </ligand>
</feature>
<dbReference type="PANTHER" id="PTHR11014:SF122">
    <property type="entry name" value="AMIDOHYDROLASE AMHX"/>
    <property type="match status" value="1"/>
</dbReference>
<dbReference type="SUPFAM" id="SSF53187">
    <property type="entry name" value="Zn-dependent exopeptidases"/>
    <property type="match status" value="1"/>
</dbReference>
<evidence type="ECO:0000313" key="3">
    <source>
        <dbReference type="EMBL" id="RKN82050.1"/>
    </source>
</evidence>
<keyword evidence="1" id="KW-0479">Metal-binding</keyword>
<name>A0A3B0C9E8_9BACL</name>
<dbReference type="PANTHER" id="PTHR11014">
    <property type="entry name" value="PEPTIDASE M20 FAMILY MEMBER"/>
    <property type="match status" value="1"/>
</dbReference>
<organism evidence="3 4">
    <name type="scientific">Paenibacillus ginsengarvi</name>
    <dbReference type="NCBI Taxonomy" id="400777"/>
    <lineage>
        <taxon>Bacteria</taxon>
        <taxon>Bacillati</taxon>
        <taxon>Bacillota</taxon>
        <taxon>Bacilli</taxon>
        <taxon>Bacillales</taxon>
        <taxon>Paenibacillaceae</taxon>
        <taxon>Paenibacillus</taxon>
    </lineage>
</organism>
<feature type="domain" description="Peptidase M20 dimerisation" evidence="2">
    <location>
        <begin position="181"/>
        <end position="275"/>
    </location>
</feature>
<dbReference type="InterPro" id="IPR036264">
    <property type="entry name" value="Bact_exopeptidase_dim_dom"/>
</dbReference>
<dbReference type="EMBL" id="RBAH01000013">
    <property type="protein sequence ID" value="RKN82050.1"/>
    <property type="molecule type" value="Genomic_DNA"/>
</dbReference>
<dbReference type="InterPro" id="IPR011650">
    <property type="entry name" value="Peptidase_M20_dimer"/>
</dbReference>
<evidence type="ECO:0000259" key="2">
    <source>
        <dbReference type="Pfam" id="PF07687"/>
    </source>
</evidence>
<proteinExistence type="predicted"/>
<dbReference type="SUPFAM" id="SSF55031">
    <property type="entry name" value="Bacterial exopeptidase dimerisation domain"/>
    <property type="match status" value="1"/>
</dbReference>
<keyword evidence="4" id="KW-1185">Reference proteome</keyword>
<feature type="binding site" evidence="1">
    <location>
        <position position="355"/>
    </location>
    <ligand>
        <name>Mn(2+)</name>
        <dbReference type="ChEBI" id="CHEBI:29035"/>
        <label>2</label>
    </ligand>
</feature>
<dbReference type="GO" id="GO:0046872">
    <property type="term" value="F:metal ion binding"/>
    <property type="evidence" value="ECO:0007669"/>
    <property type="project" value="UniProtKB-KW"/>
</dbReference>
<evidence type="ECO:0000313" key="4">
    <source>
        <dbReference type="Proteomes" id="UP000282311"/>
    </source>
</evidence>
<evidence type="ECO:0000256" key="1">
    <source>
        <dbReference type="PIRSR" id="PIRSR005962-1"/>
    </source>
</evidence>